<dbReference type="GO" id="GO:0015276">
    <property type="term" value="F:ligand-gated monoatomic ion channel activity"/>
    <property type="evidence" value="ECO:0007669"/>
    <property type="project" value="InterPro"/>
</dbReference>
<dbReference type="EMBL" id="BMYX01000003">
    <property type="protein sequence ID" value="GGY08455.1"/>
    <property type="molecule type" value="Genomic_DNA"/>
</dbReference>
<evidence type="ECO:0000313" key="6">
    <source>
        <dbReference type="Proteomes" id="UP000645257"/>
    </source>
</evidence>
<proteinExistence type="predicted"/>
<feature type="chain" id="PRO_5036904089" evidence="2">
    <location>
        <begin position="20"/>
        <end position="261"/>
    </location>
</feature>
<comment type="caution">
    <text evidence="5">The sequence shown here is derived from an EMBL/GenBank/DDBJ whole genome shotgun (WGS) entry which is preliminary data.</text>
</comment>
<dbReference type="SMART" id="SM00062">
    <property type="entry name" value="PBPb"/>
    <property type="match status" value="1"/>
</dbReference>
<dbReference type="PANTHER" id="PTHR35936">
    <property type="entry name" value="MEMBRANE-BOUND LYTIC MUREIN TRANSGLYCOSYLASE F"/>
    <property type="match status" value="1"/>
</dbReference>
<name>A0A918U7T8_9NEIS</name>
<dbReference type="GO" id="GO:0016020">
    <property type="term" value="C:membrane"/>
    <property type="evidence" value="ECO:0007669"/>
    <property type="project" value="InterPro"/>
</dbReference>
<reference evidence="5" key="1">
    <citation type="journal article" date="2014" name="Int. J. Syst. Evol. Microbiol.">
        <title>Complete genome sequence of Corynebacterium casei LMG S-19264T (=DSM 44701T), isolated from a smear-ripened cheese.</title>
        <authorList>
            <consortium name="US DOE Joint Genome Institute (JGI-PGF)"/>
            <person name="Walter F."/>
            <person name="Albersmeier A."/>
            <person name="Kalinowski J."/>
            <person name="Ruckert C."/>
        </authorList>
    </citation>
    <scope>NUCLEOTIDE SEQUENCE</scope>
    <source>
        <strain evidence="5">KCTC 32182</strain>
    </source>
</reference>
<evidence type="ECO:0000259" key="3">
    <source>
        <dbReference type="SMART" id="SM00062"/>
    </source>
</evidence>
<evidence type="ECO:0000256" key="2">
    <source>
        <dbReference type="SAM" id="SignalP"/>
    </source>
</evidence>
<sequence length="261" mass="28420">MKKWFPAVLLAALSLQAFGADLLDTVRQRGTLRVALEGTYPPFNFKDAKQELTGFDVDVVREVARRLKVKPEFTTTEWSGMLAGLQAGKYDIVANQVGITDARKQTFDFSQPYTFSSAQLIVRKNETRRFASLADLKGRKVGVGQGSNYADMAKAVPGVEVKTYPGAPEYLQDLATGRIDAALNDSLLIPFAIRESHLPVKAAGAVGDVASMGFPFVKNNPGFKAAIDKALTDMKNDGSFRKISVKWFGIDVSRAPGAKKP</sequence>
<reference evidence="5" key="2">
    <citation type="submission" date="2020-09" db="EMBL/GenBank/DDBJ databases">
        <authorList>
            <person name="Sun Q."/>
            <person name="Kim S."/>
        </authorList>
    </citation>
    <scope>NUCLEOTIDE SEQUENCE</scope>
    <source>
        <strain evidence="5">KCTC 32182</strain>
    </source>
</reference>
<evidence type="ECO:0000256" key="1">
    <source>
        <dbReference type="ARBA" id="ARBA00022729"/>
    </source>
</evidence>
<gene>
    <name evidence="5" type="ORF">GCM10011289_08980</name>
</gene>
<dbReference type="Pfam" id="PF00497">
    <property type="entry name" value="SBP_bac_3"/>
    <property type="match status" value="1"/>
</dbReference>
<keyword evidence="6" id="KW-1185">Reference proteome</keyword>
<dbReference type="InterPro" id="IPR001320">
    <property type="entry name" value="Iontro_rcpt_C"/>
</dbReference>
<dbReference type="PANTHER" id="PTHR35936:SF35">
    <property type="entry name" value="L-CYSTINE-BINDING PROTEIN TCYJ"/>
    <property type="match status" value="1"/>
</dbReference>
<dbReference type="RefSeq" id="WP_189531655.1">
    <property type="nucleotide sequence ID" value="NZ_BMYX01000003.1"/>
</dbReference>
<dbReference type="InterPro" id="IPR001638">
    <property type="entry name" value="Solute-binding_3/MltF_N"/>
</dbReference>
<dbReference type="SMART" id="SM00079">
    <property type="entry name" value="PBPe"/>
    <property type="match status" value="1"/>
</dbReference>
<keyword evidence="1 2" id="KW-0732">Signal</keyword>
<dbReference type="SUPFAM" id="SSF53850">
    <property type="entry name" value="Periplasmic binding protein-like II"/>
    <property type="match status" value="1"/>
</dbReference>
<protein>
    <submittedName>
        <fullName evidence="5">Cysteine ABC transporter</fullName>
    </submittedName>
</protein>
<feature type="domain" description="Solute-binding protein family 3/N-terminal" evidence="3">
    <location>
        <begin position="31"/>
        <end position="251"/>
    </location>
</feature>
<evidence type="ECO:0000259" key="4">
    <source>
        <dbReference type="SMART" id="SM00079"/>
    </source>
</evidence>
<evidence type="ECO:0000313" key="5">
    <source>
        <dbReference type="EMBL" id="GGY08455.1"/>
    </source>
</evidence>
<feature type="signal peptide" evidence="2">
    <location>
        <begin position="1"/>
        <end position="19"/>
    </location>
</feature>
<dbReference type="Gene3D" id="3.40.190.10">
    <property type="entry name" value="Periplasmic binding protein-like II"/>
    <property type="match status" value="2"/>
</dbReference>
<organism evidence="5 6">
    <name type="scientific">Paludibacterium paludis</name>
    <dbReference type="NCBI Taxonomy" id="1225769"/>
    <lineage>
        <taxon>Bacteria</taxon>
        <taxon>Pseudomonadati</taxon>
        <taxon>Pseudomonadota</taxon>
        <taxon>Betaproteobacteria</taxon>
        <taxon>Neisseriales</taxon>
        <taxon>Chromobacteriaceae</taxon>
        <taxon>Paludibacterium</taxon>
    </lineage>
</organism>
<accession>A0A918U7T8</accession>
<dbReference type="Proteomes" id="UP000645257">
    <property type="component" value="Unassembled WGS sequence"/>
</dbReference>
<dbReference type="AlphaFoldDB" id="A0A918U7T8"/>
<feature type="domain" description="Ionotropic glutamate receptor C-terminal" evidence="4">
    <location>
        <begin position="31"/>
        <end position="250"/>
    </location>
</feature>